<evidence type="ECO:0000256" key="1">
    <source>
        <dbReference type="SAM" id="MobiDB-lite"/>
    </source>
</evidence>
<dbReference type="AlphaFoldDB" id="A0AAW2QWA8"/>
<reference evidence="3" key="2">
    <citation type="journal article" date="2024" name="Plant">
        <title>Genomic evolution and insights into agronomic trait innovations of Sesamum species.</title>
        <authorList>
            <person name="Miao H."/>
            <person name="Wang L."/>
            <person name="Qu L."/>
            <person name="Liu H."/>
            <person name="Sun Y."/>
            <person name="Le M."/>
            <person name="Wang Q."/>
            <person name="Wei S."/>
            <person name="Zheng Y."/>
            <person name="Lin W."/>
            <person name="Duan Y."/>
            <person name="Cao H."/>
            <person name="Xiong S."/>
            <person name="Wang X."/>
            <person name="Wei L."/>
            <person name="Li C."/>
            <person name="Ma Q."/>
            <person name="Ju M."/>
            <person name="Zhao R."/>
            <person name="Li G."/>
            <person name="Mu C."/>
            <person name="Tian Q."/>
            <person name="Mei H."/>
            <person name="Zhang T."/>
            <person name="Gao T."/>
            <person name="Zhang H."/>
        </authorList>
    </citation>
    <scope>NUCLEOTIDE SEQUENCE</scope>
    <source>
        <strain evidence="3">KEN8</strain>
    </source>
</reference>
<sequence>MIHLMQEALMALIHNASTRAAAQVIAQFAAHHHMNRPLLLLAEVENYPRVPRRRSRGSRSNPPLPSHQGVEDPYLTITVALPQQSPFSPIILAEALPTGIKVSNLFEYDGTGDPQEHLDKFYAKINWYDLSDTTYCKVFRTILSKRALAWFNRMLARIISNFEQLTHNFMYHCSMNKKVPKTAAYLFTIHQRENEPLRDYVQRFVEAMHECQNEEQRGGERAKEGITQTLSTVRVHALLPLNTPRSEILVVVEQQGLINQLPRNMKDPKRLKSDKYFRFHRDMGYTTEECHHLQNEIEKLIQQGHLKEYVNHYPQELQFDRGLSALPRELISNPTPRDDNLPTAGVIP</sequence>
<accession>A0AAW2QWA8</accession>
<reference evidence="3" key="1">
    <citation type="submission" date="2020-06" db="EMBL/GenBank/DDBJ databases">
        <authorList>
            <person name="Li T."/>
            <person name="Hu X."/>
            <person name="Zhang T."/>
            <person name="Song X."/>
            <person name="Zhang H."/>
            <person name="Dai N."/>
            <person name="Sheng W."/>
            <person name="Hou X."/>
            <person name="Wei L."/>
        </authorList>
    </citation>
    <scope>NUCLEOTIDE SEQUENCE</scope>
    <source>
        <strain evidence="3">KEN8</strain>
        <tissue evidence="3">Leaf</tissue>
    </source>
</reference>
<dbReference type="Pfam" id="PF03732">
    <property type="entry name" value="Retrotrans_gag"/>
    <property type="match status" value="1"/>
</dbReference>
<feature type="region of interest" description="Disordered" evidence="1">
    <location>
        <begin position="51"/>
        <end position="70"/>
    </location>
</feature>
<dbReference type="EMBL" id="JACGWM010000005">
    <property type="protein sequence ID" value="KAL0372091.1"/>
    <property type="molecule type" value="Genomic_DNA"/>
</dbReference>
<name>A0AAW2QWA8_9LAMI</name>
<dbReference type="PANTHER" id="PTHR33223:SF10">
    <property type="entry name" value="AMINOTRANSFERASE-LIKE PLANT MOBILE DOMAIN-CONTAINING PROTEIN"/>
    <property type="match status" value="1"/>
</dbReference>
<evidence type="ECO:0000313" key="3">
    <source>
        <dbReference type="EMBL" id="KAL0372091.1"/>
    </source>
</evidence>
<protein>
    <recommendedName>
        <fullName evidence="2">Retrotransposon gag domain-containing protein</fullName>
    </recommendedName>
</protein>
<proteinExistence type="predicted"/>
<feature type="domain" description="Retrotransposon gag" evidence="2">
    <location>
        <begin position="138"/>
        <end position="225"/>
    </location>
</feature>
<dbReference type="PANTHER" id="PTHR33223">
    <property type="entry name" value="CCHC-TYPE DOMAIN-CONTAINING PROTEIN"/>
    <property type="match status" value="1"/>
</dbReference>
<evidence type="ECO:0000259" key="2">
    <source>
        <dbReference type="Pfam" id="PF03732"/>
    </source>
</evidence>
<gene>
    <name evidence="3" type="ORF">Scaly_0890700</name>
</gene>
<dbReference type="InterPro" id="IPR005162">
    <property type="entry name" value="Retrotrans_gag_dom"/>
</dbReference>
<feature type="region of interest" description="Disordered" evidence="1">
    <location>
        <begin position="329"/>
        <end position="348"/>
    </location>
</feature>
<organism evidence="3">
    <name type="scientific">Sesamum calycinum</name>
    <dbReference type="NCBI Taxonomy" id="2727403"/>
    <lineage>
        <taxon>Eukaryota</taxon>
        <taxon>Viridiplantae</taxon>
        <taxon>Streptophyta</taxon>
        <taxon>Embryophyta</taxon>
        <taxon>Tracheophyta</taxon>
        <taxon>Spermatophyta</taxon>
        <taxon>Magnoliopsida</taxon>
        <taxon>eudicotyledons</taxon>
        <taxon>Gunneridae</taxon>
        <taxon>Pentapetalae</taxon>
        <taxon>asterids</taxon>
        <taxon>lamiids</taxon>
        <taxon>Lamiales</taxon>
        <taxon>Pedaliaceae</taxon>
        <taxon>Sesamum</taxon>
    </lineage>
</organism>
<comment type="caution">
    <text evidence="3">The sequence shown here is derived from an EMBL/GenBank/DDBJ whole genome shotgun (WGS) entry which is preliminary data.</text>
</comment>